<keyword evidence="2" id="KW-1185">Reference proteome</keyword>
<dbReference type="Proteomes" id="UP000659904">
    <property type="component" value="Unassembled WGS sequence"/>
</dbReference>
<organism evidence="1 2">
    <name type="scientific">Catellatospora citrea</name>
    <dbReference type="NCBI Taxonomy" id="53366"/>
    <lineage>
        <taxon>Bacteria</taxon>
        <taxon>Bacillati</taxon>
        <taxon>Actinomycetota</taxon>
        <taxon>Actinomycetes</taxon>
        <taxon>Micromonosporales</taxon>
        <taxon>Micromonosporaceae</taxon>
        <taxon>Catellatospora</taxon>
    </lineage>
</organism>
<name>A0A8J3K6H5_9ACTN</name>
<gene>
    <name evidence="1" type="ORF">Cci01nite_00730</name>
</gene>
<reference evidence="1 2" key="1">
    <citation type="submission" date="2021-01" db="EMBL/GenBank/DDBJ databases">
        <title>Whole genome shotgun sequence of Catellatospora citrea NBRC 14495.</title>
        <authorList>
            <person name="Komaki H."/>
            <person name="Tamura T."/>
        </authorList>
    </citation>
    <scope>NUCLEOTIDE SEQUENCE [LARGE SCALE GENOMIC DNA]</scope>
    <source>
        <strain evidence="1 2">NBRC 14495</strain>
    </source>
</reference>
<dbReference type="AlphaFoldDB" id="A0A8J3K6H5"/>
<protein>
    <submittedName>
        <fullName evidence="1">Uncharacterized protein</fullName>
    </submittedName>
</protein>
<proteinExistence type="predicted"/>
<sequence length="69" mass="8204">MRSHTEPITDKRAAFLYEELYRHRNRKRTGRCRVCSRVSCQATWQATAELLMAGRQPTPPGRRKWRLFA</sequence>
<accession>A0A8J3K6H5</accession>
<comment type="caution">
    <text evidence="1">The sequence shown here is derived from an EMBL/GenBank/DDBJ whole genome shotgun (WGS) entry which is preliminary data.</text>
</comment>
<evidence type="ECO:0000313" key="1">
    <source>
        <dbReference type="EMBL" id="GIF94979.1"/>
    </source>
</evidence>
<dbReference type="EMBL" id="BONH01000001">
    <property type="protein sequence ID" value="GIF94979.1"/>
    <property type="molecule type" value="Genomic_DNA"/>
</dbReference>
<evidence type="ECO:0000313" key="2">
    <source>
        <dbReference type="Proteomes" id="UP000659904"/>
    </source>
</evidence>